<dbReference type="AlphaFoldDB" id="A0A8J7FVN4"/>
<reference evidence="1" key="1">
    <citation type="submission" date="2020-10" db="EMBL/GenBank/DDBJ databases">
        <authorList>
            <person name="Lu T."/>
            <person name="Wang Q."/>
            <person name="Han X."/>
        </authorList>
    </citation>
    <scope>NUCLEOTIDE SEQUENCE</scope>
    <source>
        <strain evidence="1">WQ 117</strain>
    </source>
</reference>
<evidence type="ECO:0000313" key="1">
    <source>
        <dbReference type="EMBL" id="MBF0597221.1"/>
    </source>
</evidence>
<dbReference type="NCBIfam" id="TIGR01484">
    <property type="entry name" value="HAD-SF-IIB"/>
    <property type="match status" value="1"/>
</dbReference>
<organism evidence="1 2">
    <name type="scientific">Faecalibacter rhinopitheci</name>
    <dbReference type="NCBI Taxonomy" id="2779678"/>
    <lineage>
        <taxon>Bacteria</taxon>
        <taxon>Pseudomonadati</taxon>
        <taxon>Bacteroidota</taxon>
        <taxon>Flavobacteriia</taxon>
        <taxon>Flavobacteriales</taxon>
        <taxon>Weeksellaceae</taxon>
        <taxon>Faecalibacter</taxon>
    </lineage>
</organism>
<name>A0A8J7FVN4_9FLAO</name>
<dbReference type="InterPro" id="IPR036412">
    <property type="entry name" value="HAD-like_sf"/>
</dbReference>
<dbReference type="SFLD" id="SFLDS00003">
    <property type="entry name" value="Haloacid_Dehalogenase"/>
    <property type="match status" value="1"/>
</dbReference>
<keyword evidence="1" id="KW-0378">Hydrolase</keyword>
<accession>A0A8J7FVN4</accession>
<dbReference type="CDD" id="cd07518">
    <property type="entry name" value="HAD_YbiV-Like"/>
    <property type="match status" value="1"/>
</dbReference>
<dbReference type="GO" id="GO:0016791">
    <property type="term" value="F:phosphatase activity"/>
    <property type="evidence" value="ECO:0007669"/>
    <property type="project" value="TreeGrafter"/>
</dbReference>
<dbReference type="SFLD" id="SFLDG01140">
    <property type="entry name" value="C2.B:_Phosphomannomutase_and_P"/>
    <property type="match status" value="1"/>
</dbReference>
<sequence length="266" mass="30212">MNLKNIKLIVSDMDGTLLRSNHELSPEFNAIHQQLIANNIHFVPASGRQFYSITSYFENNKDEMSIIAENGTYVTYKGNEVFVDELDRDLIKDIILETRTIKGANLVLAGKNAAYVESKDEDFLAFFQNFYSKNIQVNDLLAIENEQFIKVAIHHADGSATNLYPKFKRFEQNNLNVVISGELWMDMMNKGTNKGKALTELQEKLGITKDETMVFGDYMNDIEMLKLAKYSYAMANAHPSVKEVANFEAPSNDDDGVLQVIKQLFN</sequence>
<keyword evidence="2" id="KW-1185">Reference proteome</keyword>
<evidence type="ECO:0000313" key="2">
    <source>
        <dbReference type="Proteomes" id="UP000608754"/>
    </source>
</evidence>
<dbReference type="PANTHER" id="PTHR10000">
    <property type="entry name" value="PHOSPHOSERINE PHOSPHATASE"/>
    <property type="match status" value="1"/>
</dbReference>
<comment type="caution">
    <text evidence="1">The sequence shown here is derived from an EMBL/GenBank/DDBJ whole genome shotgun (WGS) entry which is preliminary data.</text>
</comment>
<dbReference type="EMBL" id="JADGIK010000004">
    <property type="protein sequence ID" value="MBF0597221.1"/>
    <property type="molecule type" value="Genomic_DNA"/>
</dbReference>
<dbReference type="PANTHER" id="PTHR10000:SF8">
    <property type="entry name" value="HAD SUPERFAMILY HYDROLASE-LIKE, TYPE 3"/>
    <property type="match status" value="1"/>
</dbReference>
<dbReference type="Pfam" id="PF08282">
    <property type="entry name" value="Hydrolase_3"/>
    <property type="match status" value="1"/>
</dbReference>
<dbReference type="InterPro" id="IPR023214">
    <property type="entry name" value="HAD_sf"/>
</dbReference>
<gene>
    <name evidence="1" type="ORF">IM532_07150</name>
</gene>
<dbReference type="Gene3D" id="3.40.50.1000">
    <property type="entry name" value="HAD superfamily/HAD-like"/>
    <property type="match status" value="1"/>
</dbReference>
<dbReference type="Gene3D" id="3.30.1240.10">
    <property type="match status" value="1"/>
</dbReference>
<dbReference type="InterPro" id="IPR000150">
    <property type="entry name" value="Cof"/>
</dbReference>
<dbReference type="GO" id="GO:0000287">
    <property type="term" value="F:magnesium ion binding"/>
    <property type="evidence" value="ECO:0007669"/>
    <property type="project" value="TreeGrafter"/>
</dbReference>
<dbReference type="SUPFAM" id="SSF56784">
    <property type="entry name" value="HAD-like"/>
    <property type="match status" value="1"/>
</dbReference>
<dbReference type="GO" id="GO:0005829">
    <property type="term" value="C:cytosol"/>
    <property type="evidence" value="ECO:0007669"/>
    <property type="project" value="TreeGrafter"/>
</dbReference>
<dbReference type="Proteomes" id="UP000608754">
    <property type="component" value="Unassembled WGS sequence"/>
</dbReference>
<dbReference type="SFLD" id="SFLDG01144">
    <property type="entry name" value="C2.B.4:_PGP_Like"/>
    <property type="match status" value="1"/>
</dbReference>
<proteinExistence type="predicted"/>
<dbReference type="RefSeq" id="WP_194182770.1">
    <property type="nucleotide sequence ID" value="NZ_JADGIK010000004.1"/>
</dbReference>
<dbReference type="NCBIfam" id="TIGR00099">
    <property type="entry name" value="Cof-subfamily"/>
    <property type="match status" value="1"/>
</dbReference>
<dbReference type="InterPro" id="IPR006379">
    <property type="entry name" value="HAD-SF_hydro_IIB"/>
</dbReference>
<protein>
    <submittedName>
        <fullName evidence="1">HAD family hydrolase</fullName>
    </submittedName>
</protein>